<dbReference type="HOGENOM" id="CLU_005170_6_2_0"/>
<proteinExistence type="predicted"/>
<keyword evidence="10" id="KW-1185">Reference proteome</keyword>
<dbReference type="KEGG" id="phm:PSMK_21550"/>
<evidence type="ECO:0000259" key="8">
    <source>
        <dbReference type="PROSITE" id="PS51202"/>
    </source>
</evidence>
<dbReference type="FunFam" id="3.30.70.1450:FF:000009">
    <property type="entry name" value="SLC13 family permease"/>
    <property type="match status" value="1"/>
</dbReference>
<dbReference type="OrthoDB" id="9765532at2"/>
<dbReference type="PANTHER" id="PTHR43652">
    <property type="entry name" value="BASIC AMINO ACID ANTIPORTER YFCC-RELATED"/>
    <property type="match status" value="1"/>
</dbReference>
<evidence type="ECO:0000256" key="2">
    <source>
        <dbReference type="ARBA" id="ARBA00022448"/>
    </source>
</evidence>
<dbReference type="GO" id="GO:0005886">
    <property type="term" value="C:plasma membrane"/>
    <property type="evidence" value="ECO:0007669"/>
    <property type="project" value="TreeGrafter"/>
</dbReference>
<dbReference type="eggNOG" id="COG0569">
    <property type="taxonomic scope" value="Bacteria"/>
</dbReference>
<evidence type="ECO:0000313" key="10">
    <source>
        <dbReference type="Proteomes" id="UP000007881"/>
    </source>
</evidence>
<dbReference type="STRING" id="1142394.PSMK_21550"/>
<reference evidence="9 10" key="1">
    <citation type="submission" date="2012-02" db="EMBL/GenBank/DDBJ databases">
        <title>Complete genome sequence of Phycisphaera mikurensis NBRC 102666.</title>
        <authorList>
            <person name="Ankai A."/>
            <person name="Hosoyama A."/>
            <person name="Terui Y."/>
            <person name="Sekine M."/>
            <person name="Fukai R."/>
            <person name="Kato Y."/>
            <person name="Nakamura S."/>
            <person name="Yamada-Narita S."/>
            <person name="Kawakoshi A."/>
            <person name="Fukunaga Y."/>
            <person name="Yamazaki S."/>
            <person name="Fujita N."/>
        </authorList>
    </citation>
    <scope>NUCLEOTIDE SEQUENCE [LARGE SCALE GENOMIC DNA]</scope>
    <source>
        <strain evidence="10">NBRC 102666 / KCTC 22515 / FYK2301M01</strain>
    </source>
</reference>
<feature type="domain" description="RCK C-terminal" evidence="8">
    <location>
        <begin position="209"/>
        <end position="295"/>
    </location>
</feature>
<feature type="domain" description="RCK C-terminal" evidence="8">
    <location>
        <begin position="300"/>
        <end position="384"/>
    </location>
</feature>
<feature type="transmembrane region" description="Helical" evidence="7">
    <location>
        <begin position="401"/>
        <end position="418"/>
    </location>
</feature>
<dbReference type="InterPro" id="IPR036721">
    <property type="entry name" value="RCK_C_sf"/>
</dbReference>
<dbReference type="GO" id="GO:0006813">
    <property type="term" value="P:potassium ion transport"/>
    <property type="evidence" value="ECO:0007669"/>
    <property type="project" value="InterPro"/>
</dbReference>
<dbReference type="AlphaFoldDB" id="I0IGC6"/>
<dbReference type="InterPro" id="IPR006037">
    <property type="entry name" value="RCK_C"/>
</dbReference>
<dbReference type="EMBL" id="AP012338">
    <property type="protein sequence ID" value="BAM04314.1"/>
    <property type="molecule type" value="Genomic_DNA"/>
</dbReference>
<dbReference type="SUPFAM" id="SSF116726">
    <property type="entry name" value="TrkA C-terminal domain-like"/>
    <property type="match status" value="2"/>
</dbReference>
<feature type="transmembrane region" description="Helical" evidence="7">
    <location>
        <begin position="55"/>
        <end position="77"/>
    </location>
</feature>
<feature type="transmembrane region" description="Helical" evidence="7">
    <location>
        <begin position="6"/>
        <end position="23"/>
    </location>
</feature>
<keyword evidence="5 7" id="KW-1133">Transmembrane helix</keyword>
<name>I0IGC6_PHYMF</name>
<protein>
    <submittedName>
        <fullName evidence="9">Putative transporter</fullName>
    </submittedName>
</protein>
<evidence type="ECO:0000313" key="9">
    <source>
        <dbReference type="EMBL" id="BAM04314.1"/>
    </source>
</evidence>
<dbReference type="InterPro" id="IPR004680">
    <property type="entry name" value="Cit_transptr-like_dom"/>
</dbReference>
<organism evidence="9 10">
    <name type="scientific">Phycisphaera mikurensis (strain NBRC 102666 / KCTC 22515 / FYK2301M01)</name>
    <dbReference type="NCBI Taxonomy" id="1142394"/>
    <lineage>
        <taxon>Bacteria</taxon>
        <taxon>Pseudomonadati</taxon>
        <taxon>Planctomycetota</taxon>
        <taxon>Phycisphaerae</taxon>
        <taxon>Phycisphaerales</taxon>
        <taxon>Phycisphaeraceae</taxon>
        <taxon>Phycisphaera</taxon>
    </lineage>
</organism>
<feature type="transmembrane region" description="Helical" evidence="7">
    <location>
        <begin position="179"/>
        <end position="201"/>
    </location>
</feature>
<feature type="transmembrane region" description="Helical" evidence="7">
    <location>
        <begin position="533"/>
        <end position="553"/>
    </location>
</feature>
<comment type="subcellular location">
    <subcellularLocation>
        <location evidence="1">Membrane</location>
        <topology evidence="1">Multi-pass membrane protein</topology>
    </subcellularLocation>
</comment>
<feature type="transmembrane region" description="Helical" evidence="7">
    <location>
        <begin position="452"/>
        <end position="479"/>
    </location>
</feature>
<dbReference type="InterPro" id="IPR031312">
    <property type="entry name" value="Na/sul_symport_CS"/>
</dbReference>
<gene>
    <name evidence="9" type="ordered locus">PSMK_21550</name>
</gene>
<dbReference type="GO" id="GO:0008324">
    <property type="term" value="F:monoatomic cation transmembrane transporter activity"/>
    <property type="evidence" value="ECO:0007669"/>
    <property type="project" value="InterPro"/>
</dbReference>
<dbReference type="PROSITE" id="PS51202">
    <property type="entry name" value="RCK_C"/>
    <property type="match status" value="2"/>
</dbReference>
<keyword evidence="6 7" id="KW-0472">Membrane</keyword>
<dbReference type="PANTHER" id="PTHR43652:SF2">
    <property type="entry name" value="BASIC AMINO ACID ANTIPORTER YFCC-RELATED"/>
    <property type="match status" value="1"/>
</dbReference>
<dbReference type="RefSeq" id="WP_014437532.1">
    <property type="nucleotide sequence ID" value="NC_017080.1"/>
</dbReference>
<feature type="transmembrane region" description="Helical" evidence="7">
    <location>
        <begin position="573"/>
        <end position="593"/>
    </location>
</feature>
<evidence type="ECO:0000256" key="3">
    <source>
        <dbReference type="ARBA" id="ARBA00022692"/>
    </source>
</evidence>
<evidence type="ECO:0000256" key="5">
    <source>
        <dbReference type="ARBA" id="ARBA00022989"/>
    </source>
</evidence>
<feature type="transmembrane region" description="Helical" evidence="7">
    <location>
        <begin position="491"/>
        <end position="521"/>
    </location>
</feature>
<evidence type="ECO:0000256" key="1">
    <source>
        <dbReference type="ARBA" id="ARBA00004141"/>
    </source>
</evidence>
<dbReference type="Pfam" id="PF02080">
    <property type="entry name" value="TrkA_C"/>
    <property type="match status" value="2"/>
</dbReference>
<dbReference type="InterPro" id="IPR051679">
    <property type="entry name" value="DASS-Related_Transporters"/>
</dbReference>
<dbReference type="PROSITE" id="PS01271">
    <property type="entry name" value="NA_SULFATE"/>
    <property type="match status" value="1"/>
</dbReference>
<dbReference type="Gene3D" id="3.30.70.1450">
    <property type="entry name" value="Regulator of K+ conductance, C-terminal domain"/>
    <property type="match status" value="2"/>
</dbReference>
<keyword evidence="2" id="KW-0813">Transport</keyword>
<evidence type="ECO:0000256" key="6">
    <source>
        <dbReference type="ARBA" id="ARBA00023136"/>
    </source>
</evidence>
<dbReference type="eggNOG" id="COG0471">
    <property type="taxonomic scope" value="Bacteria"/>
</dbReference>
<evidence type="ECO:0000256" key="4">
    <source>
        <dbReference type="ARBA" id="ARBA00022737"/>
    </source>
</evidence>
<feature type="transmembrane region" description="Helical" evidence="7">
    <location>
        <begin position="142"/>
        <end position="167"/>
    </location>
</feature>
<feature type="transmembrane region" description="Helical" evidence="7">
    <location>
        <begin position="424"/>
        <end position="440"/>
    </location>
</feature>
<dbReference type="Proteomes" id="UP000007881">
    <property type="component" value="Chromosome"/>
</dbReference>
<sequence length="595" mass="62057">MTSPWEAWAVGGVLVVVLFALARGWSRPDALMLGALAVVMTLAGFSDRLPGPDEAVAGFGSEALVTVALLFVVATAITRTGALRRVALPLLGRPRSEAGAQLRLAMPVAGLSAFLNNTPVVAMCLDEVRAFALRAGVAPSKLFLPLSYFSILGGVCTLVGTSTNLIVDGLHRESGAASLGMFGFAWVGVPCLLVGVAYLLVAGRWLLPDREDPLARGDARTWTAEVRVPEGSPHAGRSIEAAGLRSLPGLYLVRLERGDAVLPAVDPAERLHAGDRLVFAGDLARVAELRADRGLEPATDGPPPPGRGQAVLVEAIVAPACPLVGRGIREGRFRERYDAAVLAVSRDGARLEGKPGDVVLRAGDGLLLESRPGFVQRQRRERDFFFVTNVPDAAPPRHERAWWAGAVLVGLVLSVALLDVPMLLAAFWAAGLLWITRCVTASEARRSIDWEVLVVIGAAIGLGKAAVTSGLAAGVAGSLVSAVSALDGGPFLALVAVYAATSLFTELVSNNATAVLMYPIAVGTAEGFGADPLPFVMALAVAASASFATPIGYQTNLMVYGPGGYRFGDYLRVGVPLNGVVGLTACVVTPIVFPF</sequence>
<accession>I0IGC6</accession>
<keyword evidence="4" id="KW-0677">Repeat</keyword>
<evidence type="ECO:0000256" key="7">
    <source>
        <dbReference type="SAM" id="Phobius"/>
    </source>
</evidence>
<dbReference type="Pfam" id="PF03600">
    <property type="entry name" value="CitMHS"/>
    <property type="match status" value="1"/>
</dbReference>
<keyword evidence="3 7" id="KW-0812">Transmembrane</keyword>